<feature type="non-terminal residue" evidence="1">
    <location>
        <position position="1"/>
    </location>
</feature>
<accession>A0AAN8UHP3</accession>
<dbReference type="InterPro" id="IPR007877">
    <property type="entry name" value="DUF707"/>
</dbReference>
<dbReference type="PANTHER" id="PTHR31210">
    <property type="entry name" value="OS06G0731900 PROTEIN"/>
    <property type="match status" value="1"/>
</dbReference>
<dbReference type="AlphaFoldDB" id="A0AAN8UHP3"/>
<comment type="caution">
    <text evidence="1">The sequence shown here is derived from an EMBL/GenBank/DDBJ whole genome shotgun (WGS) entry which is preliminary data.</text>
</comment>
<gene>
    <name evidence="1" type="ORF">RJ641_024039</name>
</gene>
<dbReference type="Pfam" id="PF05212">
    <property type="entry name" value="DUF707"/>
    <property type="match status" value="1"/>
</dbReference>
<reference evidence="1 2" key="1">
    <citation type="submission" date="2023-12" db="EMBL/GenBank/DDBJ databases">
        <title>A high-quality genome assembly for Dillenia turbinata (Dilleniales).</title>
        <authorList>
            <person name="Chanderbali A."/>
        </authorList>
    </citation>
    <scope>NUCLEOTIDE SEQUENCE [LARGE SCALE GENOMIC DNA]</scope>
    <source>
        <strain evidence="1">LSX21</strain>
        <tissue evidence="1">Leaf</tissue>
    </source>
</reference>
<organism evidence="1 2">
    <name type="scientific">Dillenia turbinata</name>
    <dbReference type="NCBI Taxonomy" id="194707"/>
    <lineage>
        <taxon>Eukaryota</taxon>
        <taxon>Viridiplantae</taxon>
        <taxon>Streptophyta</taxon>
        <taxon>Embryophyta</taxon>
        <taxon>Tracheophyta</taxon>
        <taxon>Spermatophyta</taxon>
        <taxon>Magnoliopsida</taxon>
        <taxon>eudicotyledons</taxon>
        <taxon>Gunneridae</taxon>
        <taxon>Pentapetalae</taxon>
        <taxon>Dilleniales</taxon>
        <taxon>Dilleniaceae</taxon>
        <taxon>Dillenia</taxon>
    </lineage>
</organism>
<evidence type="ECO:0000313" key="2">
    <source>
        <dbReference type="Proteomes" id="UP001370490"/>
    </source>
</evidence>
<protein>
    <submittedName>
        <fullName evidence="1">Uncharacterized protein</fullName>
    </submittedName>
</protein>
<dbReference type="Proteomes" id="UP001370490">
    <property type="component" value="Unassembled WGS sequence"/>
</dbReference>
<evidence type="ECO:0000313" key="1">
    <source>
        <dbReference type="EMBL" id="KAK6911946.1"/>
    </source>
</evidence>
<keyword evidence="2" id="KW-1185">Reference proteome</keyword>
<dbReference type="PANTHER" id="PTHR31210:SF43">
    <property type="entry name" value="STORAGE PROTEIN-RELATED"/>
    <property type="match status" value="1"/>
</dbReference>
<sequence length="254" mass="29679">NSTELKYLLALAVGFEQKDNINSLVSKFSNNSLIVLFHYDGKTSEWNQFDWSQRAIHISARKQTNPQYWVSTHRWFAKRFLHPDIIAPYEYIFIWDEDLGVKHFNAGQYIRLVKKHGLEISQPGLQPNLQLPWLMTMRREDVEVHKQVEERPGWCHDPHMPPCAGFVEIMAPVFSRDSWRCVWHMIQNDLVHGWGLDLALQRCVELPHEKIGVVDAQWIEHMIVPSLGNQGESSDGRAPWEGVKIIVLQYFKLL</sequence>
<proteinExistence type="predicted"/>
<dbReference type="EMBL" id="JBAMMX010000028">
    <property type="protein sequence ID" value="KAK6911946.1"/>
    <property type="molecule type" value="Genomic_DNA"/>
</dbReference>
<name>A0AAN8UHP3_9MAGN</name>